<reference evidence="3 4" key="1">
    <citation type="submission" date="2013-09" db="EMBL/GenBank/DDBJ databases">
        <authorList>
            <person name="Zeng Z."/>
            <person name="Chen C."/>
        </authorList>
    </citation>
    <scope>NUCLEOTIDE SEQUENCE [LARGE SCALE GENOMIC DNA]</scope>
    <source>
        <strain evidence="3 4">WB 3.3-2</strain>
    </source>
</reference>
<sequence length="359" mass="41595">MQQATPQIRDKRAIDLLFESRYKVLRHIMLWVILLGIIFFSNWLKEYIGTVKLLRLLCVHISFIAMFYINMYVLVPRFFFRGQYALYFLFLLLLVSLGLFLMSGVLTKYLDPLRLAEVRQQAADDTGFYEGIIIVMPIILMTTAFSLFERWKTDNQRITELSNLTLSMELSELRNQINPHFLFNMLNGIKALVRSNPEKATMVIMKLSEFLRYQLYENNEPGTPLRSEIKFLSNFMDLEKLRRDNLSVNITSMADPKLLGTLLIPPNLFTTFAENAVKHSVDISDSPSYICMSVEVKGERLEFTCRNSRSVDYVAPREGSSGLGLPNIKRRLSLLYGTDYRLDISTTEKEYTVILNIPI</sequence>
<dbReference type="Gene3D" id="3.30.565.10">
    <property type="entry name" value="Histidine kinase-like ATPase, C-terminal domain"/>
    <property type="match status" value="1"/>
</dbReference>
<dbReference type="InterPro" id="IPR036890">
    <property type="entry name" value="HATPase_C_sf"/>
</dbReference>
<protein>
    <submittedName>
        <fullName evidence="3">Histidine kinase</fullName>
    </submittedName>
</protein>
<keyword evidence="3" id="KW-0808">Transferase</keyword>
<gene>
    <name evidence="3" type="ORF">Q765_13590</name>
</gene>
<dbReference type="PANTHER" id="PTHR34220:SF7">
    <property type="entry name" value="SENSOR HISTIDINE KINASE YPDA"/>
    <property type="match status" value="1"/>
</dbReference>
<organism evidence="3 4">
    <name type="scientific">Flavobacterium rivuli WB 3.3-2 = DSM 21788</name>
    <dbReference type="NCBI Taxonomy" id="1121895"/>
    <lineage>
        <taxon>Bacteria</taxon>
        <taxon>Pseudomonadati</taxon>
        <taxon>Bacteroidota</taxon>
        <taxon>Flavobacteriia</taxon>
        <taxon>Flavobacteriales</taxon>
        <taxon>Flavobacteriaceae</taxon>
        <taxon>Flavobacterium</taxon>
    </lineage>
</organism>
<name>A0A0A2LZQ8_9FLAO</name>
<dbReference type="SUPFAM" id="SSF55874">
    <property type="entry name" value="ATPase domain of HSP90 chaperone/DNA topoisomerase II/histidine kinase"/>
    <property type="match status" value="1"/>
</dbReference>
<dbReference type="PANTHER" id="PTHR34220">
    <property type="entry name" value="SENSOR HISTIDINE KINASE YPDA"/>
    <property type="match status" value="1"/>
</dbReference>
<feature type="domain" description="Signal transduction histidine kinase internal region" evidence="2">
    <location>
        <begin position="168"/>
        <end position="244"/>
    </location>
</feature>
<dbReference type="RefSeq" id="WP_020214432.1">
    <property type="nucleotide sequence ID" value="NZ_JRLX01000015.1"/>
</dbReference>
<dbReference type="Proteomes" id="UP000030152">
    <property type="component" value="Unassembled WGS sequence"/>
</dbReference>
<dbReference type="GO" id="GO:0016020">
    <property type="term" value="C:membrane"/>
    <property type="evidence" value="ECO:0007669"/>
    <property type="project" value="InterPro"/>
</dbReference>
<comment type="caution">
    <text evidence="3">The sequence shown here is derived from an EMBL/GenBank/DDBJ whole genome shotgun (WGS) entry which is preliminary data.</text>
</comment>
<keyword evidence="1" id="KW-0472">Membrane</keyword>
<accession>A0A0A2LZQ8</accession>
<dbReference type="EMBL" id="JRLX01000015">
    <property type="protein sequence ID" value="KGO85867.1"/>
    <property type="molecule type" value="Genomic_DNA"/>
</dbReference>
<feature type="transmembrane region" description="Helical" evidence="1">
    <location>
        <begin position="127"/>
        <end position="148"/>
    </location>
</feature>
<evidence type="ECO:0000259" key="2">
    <source>
        <dbReference type="Pfam" id="PF06580"/>
    </source>
</evidence>
<dbReference type="GO" id="GO:0000155">
    <property type="term" value="F:phosphorelay sensor kinase activity"/>
    <property type="evidence" value="ECO:0007669"/>
    <property type="project" value="InterPro"/>
</dbReference>
<evidence type="ECO:0000313" key="3">
    <source>
        <dbReference type="EMBL" id="KGO85867.1"/>
    </source>
</evidence>
<dbReference type="InterPro" id="IPR050640">
    <property type="entry name" value="Bact_2-comp_sensor_kinase"/>
</dbReference>
<feature type="transmembrane region" description="Helical" evidence="1">
    <location>
        <begin position="24"/>
        <end position="41"/>
    </location>
</feature>
<keyword evidence="3" id="KW-0418">Kinase</keyword>
<proteinExistence type="predicted"/>
<feature type="transmembrane region" description="Helical" evidence="1">
    <location>
        <begin position="86"/>
        <end position="107"/>
    </location>
</feature>
<dbReference type="Pfam" id="PF06580">
    <property type="entry name" value="His_kinase"/>
    <property type="match status" value="1"/>
</dbReference>
<feature type="transmembrane region" description="Helical" evidence="1">
    <location>
        <begin position="53"/>
        <end position="74"/>
    </location>
</feature>
<dbReference type="eggNOG" id="COG2972">
    <property type="taxonomic scope" value="Bacteria"/>
</dbReference>
<dbReference type="AlphaFoldDB" id="A0A0A2LZQ8"/>
<dbReference type="InterPro" id="IPR010559">
    <property type="entry name" value="Sig_transdc_His_kin_internal"/>
</dbReference>
<evidence type="ECO:0000313" key="4">
    <source>
        <dbReference type="Proteomes" id="UP000030152"/>
    </source>
</evidence>
<keyword evidence="1" id="KW-1133">Transmembrane helix</keyword>
<dbReference type="OrthoDB" id="9809908at2"/>
<keyword evidence="4" id="KW-1185">Reference proteome</keyword>
<dbReference type="STRING" id="1121895.GCA_000378485_03260"/>
<keyword evidence="1" id="KW-0812">Transmembrane</keyword>
<evidence type="ECO:0000256" key="1">
    <source>
        <dbReference type="SAM" id="Phobius"/>
    </source>
</evidence>